<feature type="region of interest" description="Disordered" evidence="1">
    <location>
        <begin position="92"/>
        <end position="143"/>
    </location>
</feature>
<accession>A0A165L119</accession>
<organism evidence="2 3">
    <name type="scientific">Exidia glandulosa HHB12029</name>
    <dbReference type="NCBI Taxonomy" id="1314781"/>
    <lineage>
        <taxon>Eukaryota</taxon>
        <taxon>Fungi</taxon>
        <taxon>Dikarya</taxon>
        <taxon>Basidiomycota</taxon>
        <taxon>Agaricomycotina</taxon>
        <taxon>Agaricomycetes</taxon>
        <taxon>Auriculariales</taxon>
        <taxon>Exidiaceae</taxon>
        <taxon>Exidia</taxon>
    </lineage>
</organism>
<dbReference type="AlphaFoldDB" id="A0A165L119"/>
<feature type="compositionally biased region" description="Basic and acidic residues" evidence="1">
    <location>
        <begin position="100"/>
        <end position="127"/>
    </location>
</feature>
<evidence type="ECO:0000313" key="3">
    <source>
        <dbReference type="Proteomes" id="UP000077266"/>
    </source>
</evidence>
<dbReference type="EMBL" id="KV425933">
    <property type="protein sequence ID" value="KZV97187.1"/>
    <property type="molecule type" value="Genomic_DNA"/>
</dbReference>
<feature type="compositionally biased region" description="Basic and acidic residues" evidence="1">
    <location>
        <begin position="15"/>
        <end position="31"/>
    </location>
</feature>
<feature type="region of interest" description="Disordered" evidence="1">
    <location>
        <begin position="15"/>
        <end position="40"/>
    </location>
</feature>
<dbReference type="InParanoid" id="A0A165L119"/>
<gene>
    <name evidence="2" type="ORF">EXIGLDRAFT_670383</name>
</gene>
<protein>
    <submittedName>
        <fullName evidence="2">Uncharacterized protein</fullName>
    </submittedName>
</protein>
<name>A0A165L119_EXIGL</name>
<dbReference type="STRING" id="1314781.A0A165L119"/>
<evidence type="ECO:0000256" key="1">
    <source>
        <dbReference type="SAM" id="MobiDB-lite"/>
    </source>
</evidence>
<evidence type="ECO:0000313" key="2">
    <source>
        <dbReference type="EMBL" id="KZV97187.1"/>
    </source>
</evidence>
<feature type="region of interest" description="Disordered" evidence="1">
    <location>
        <begin position="53"/>
        <end position="78"/>
    </location>
</feature>
<sequence>MTSQDKQLEALLVREEKEEGRSVQHALKDLKSTNSADVKAHKMVDKAVHSLEKAQTKEHKMAKAVSKAAHNHDDAAAGVVNAERNIGIKQRHMTQLDADLEQKKQDLEEAQRQKEQHDSMRNAKRAEMLGFGGPNVNAADSTK</sequence>
<reference evidence="2 3" key="1">
    <citation type="journal article" date="2016" name="Mol. Biol. Evol.">
        <title>Comparative Genomics of Early-Diverging Mushroom-Forming Fungi Provides Insights into the Origins of Lignocellulose Decay Capabilities.</title>
        <authorList>
            <person name="Nagy L.G."/>
            <person name="Riley R."/>
            <person name="Tritt A."/>
            <person name="Adam C."/>
            <person name="Daum C."/>
            <person name="Floudas D."/>
            <person name="Sun H."/>
            <person name="Yadav J.S."/>
            <person name="Pangilinan J."/>
            <person name="Larsson K.H."/>
            <person name="Matsuura K."/>
            <person name="Barry K."/>
            <person name="Labutti K."/>
            <person name="Kuo R."/>
            <person name="Ohm R.A."/>
            <person name="Bhattacharya S.S."/>
            <person name="Shirouzu T."/>
            <person name="Yoshinaga Y."/>
            <person name="Martin F.M."/>
            <person name="Grigoriev I.V."/>
            <person name="Hibbett D.S."/>
        </authorList>
    </citation>
    <scope>NUCLEOTIDE SEQUENCE [LARGE SCALE GENOMIC DNA]</scope>
    <source>
        <strain evidence="2 3">HHB12029</strain>
    </source>
</reference>
<proteinExistence type="predicted"/>
<dbReference type="OrthoDB" id="3364747at2759"/>
<keyword evidence="3" id="KW-1185">Reference proteome</keyword>
<dbReference type="Proteomes" id="UP000077266">
    <property type="component" value="Unassembled WGS sequence"/>
</dbReference>